<dbReference type="Gramene" id="evm.model.04.484">
    <property type="protein sequence ID" value="cds.evm.model.04.484"/>
    <property type="gene ID" value="evm.TU.04.484"/>
</dbReference>
<dbReference type="PANTHER" id="PTHR11439:SF440">
    <property type="entry name" value="INTEGRASE CATALYTIC DOMAIN-CONTAINING PROTEIN"/>
    <property type="match status" value="1"/>
</dbReference>
<keyword evidence="2" id="KW-1185">Reference proteome</keyword>
<dbReference type="EnsemblPlants" id="evm.model.04.484">
    <property type="protein sequence ID" value="cds.evm.model.04.484"/>
    <property type="gene ID" value="evm.TU.04.484"/>
</dbReference>
<dbReference type="Proteomes" id="UP000596661">
    <property type="component" value="Chromosome 4"/>
</dbReference>
<dbReference type="OMA" id="NDANWNT"/>
<evidence type="ECO:0000313" key="1">
    <source>
        <dbReference type="EnsemblPlants" id="cds.evm.model.04.484"/>
    </source>
</evidence>
<organism evidence="1 2">
    <name type="scientific">Cannabis sativa</name>
    <name type="common">Hemp</name>
    <name type="synonym">Marijuana</name>
    <dbReference type="NCBI Taxonomy" id="3483"/>
    <lineage>
        <taxon>Eukaryota</taxon>
        <taxon>Viridiplantae</taxon>
        <taxon>Streptophyta</taxon>
        <taxon>Embryophyta</taxon>
        <taxon>Tracheophyta</taxon>
        <taxon>Spermatophyta</taxon>
        <taxon>Magnoliopsida</taxon>
        <taxon>eudicotyledons</taxon>
        <taxon>Gunneridae</taxon>
        <taxon>Pentapetalae</taxon>
        <taxon>rosids</taxon>
        <taxon>fabids</taxon>
        <taxon>Rosales</taxon>
        <taxon>Cannabaceae</taxon>
        <taxon>Cannabis</taxon>
    </lineage>
</organism>
<protein>
    <recommendedName>
        <fullName evidence="3">Retrovirus-related Pol polyprotein from transposon TNT 1-94</fullName>
    </recommendedName>
</protein>
<proteinExistence type="predicted"/>
<name>A0A803PHL8_CANSA</name>
<accession>A0A803PHL8</accession>
<reference evidence="1" key="2">
    <citation type="submission" date="2021-03" db="UniProtKB">
        <authorList>
            <consortium name="EnsemblPlants"/>
        </authorList>
    </citation>
    <scope>IDENTIFICATION</scope>
</reference>
<evidence type="ECO:0000313" key="2">
    <source>
        <dbReference type="Proteomes" id="UP000596661"/>
    </source>
</evidence>
<evidence type="ECO:0008006" key="3">
    <source>
        <dbReference type="Google" id="ProtNLM"/>
    </source>
</evidence>
<sequence length="228" mass="26100">MKYLGEADVILGIQITRSEKRISLDQSHYIEKILKKYNYFNCKLACTPYDPIVKLFKNTSDGVRQSEYASIIGSLQYATDCTRPDIAYVVKLLCKFTSRPCAEHWNAIERVMRYLKKKNIDNDANWNTLFDDSKATNGYIFTIIGGAASWKFKRQTILAQSTMEPEIIALATASEEAGWLRSLLAEILLWERPISDVLIYCDSTTAIAKDNKLCHKHSIVRESLNRSR</sequence>
<dbReference type="AlphaFoldDB" id="A0A803PHL8"/>
<dbReference type="EMBL" id="UZAU01000361">
    <property type="status" value="NOT_ANNOTATED_CDS"/>
    <property type="molecule type" value="Genomic_DNA"/>
</dbReference>
<dbReference type="CDD" id="cd09272">
    <property type="entry name" value="RNase_HI_RT_Ty1"/>
    <property type="match status" value="1"/>
</dbReference>
<reference evidence="1" key="1">
    <citation type="submission" date="2018-11" db="EMBL/GenBank/DDBJ databases">
        <authorList>
            <person name="Grassa J C."/>
        </authorList>
    </citation>
    <scope>NUCLEOTIDE SEQUENCE [LARGE SCALE GENOMIC DNA]</scope>
</reference>
<dbReference type="PANTHER" id="PTHR11439">
    <property type="entry name" value="GAG-POL-RELATED RETROTRANSPOSON"/>
    <property type="match status" value="1"/>
</dbReference>